<evidence type="ECO:0000313" key="4">
    <source>
        <dbReference type="Proteomes" id="UP000018144"/>
    </source>
</evidence>
<feature type="region of interest" description="Disordered" evidence="1">
    <location>
        <begin position="70"/>
        <end position="106"/>
    </location>
</feature>
<dbReference type="EMBL" id="HF935612">
    <property type="protein sequence ID" value="CCX11338.1"/>
    <property type="molecule type" value="Genomic_DNA"/>
</dbReference>
<accession>U4L5C0</accession>
<protein>
    <submittedName>
        <fullName evidence="3">Uncharacterized protein</fullName>
    </submittedName>
</protein>
<organism evidence="3 4">
    <name type="scientific">Pyronema omphalodes (strain CBS 100304)</name>
    <name type="common">Pyronema confluens</name>
    <dbReference type="NCBI Taxonomy" id="1076935"/>
    <lineage>
        <taxon>Eukaryota</taxon>
        <taxon>Fungi</taxon>
        <taxon>Dikarya</taxon>
        <taxon>Ascomycota</taxon>
        <taxon>Pezizomycotina</taxon>
        <taxon>Pezizomycetes</taxon>
        <taxon>Pezizales</taxon>
        <taxon>Pyronemataceae</taxon>
        <taxon>Pyronema</taxon>
    </lineage>
</organism>
<feature type="compositionally biased region" description="Low complexity" evidence="1">
    <location>
        <begin position="70"/>
        <end position="88"/>
    </location>
</feature>
<dbReference type="EMBL" id="HF935224">
    <property type="protein sequence ID" value="CCX04989.1"/>
    <property type="molecule type" value="Genomic_DNA"/>
</dbReference>
<feature type="region of interest" description="Disordered" evidence="1">
    <location>
        <begin position="377"/>
        <end position="400"/>
    </location>
</feature>
<evidence type="ECO:0000256" key="1">
    <source>
        <dbReference type="SAM" id="MobiDB-lite"/>
    </source>
</evidence>
<keyword evidence="4" id="KW-1185">Reference proteome</keyword>
<evidence type="ECO:0000313" key="3">
    <source>
        <dbReference type="EMBL" id="CCX11338.1"/>
    </source>
</evidence>
<name>U4L5C0_PYROM</name>
<sequence length="444" mass="50186">MDQANQQETENIEDRRGITDADSAEANRVMGYALAPTLWRRRLNRTALSLLVGEAFTSASGYSSYASTASLTYSASPPSSSESSDTPNPLNPDEPTSIARPASTVTRPTTVTFATLPRPDHTRPNHVQTMVELIESLIRSEQGPETTRMDGLPRYRRTLWTRRVMDWEGGMGADRAGTPRMLAIATDTATTAIPDASSASYTSDTSAALAASSTSLALPSSTKQQPSDIDSPTRRFFELWEIFLRMQHMIEDEQILSELRLLGVEGITLEILGSDPDCFERLILPAPAYEVSAEDELLLTEDWGLELEEYKLSWRWMAWAIMRSVVYKDEGVRRDYVVRLVREDVGRVQERVGDVYRKVFREIQDAKERIWEGVMKSGGGRRERKKKQKNKGEDNKNNAGARIRLGRKPGYIWERTRTAWEKRKRVAICGHRNSLLVKLVNTFY</sequence>
<dbReference type="AlphaFoldDB" id="U4L5C0"/>
<gene>
    <name evidence="2" type="ORF">PCON_04203</name>
    <name evidence="3" type="ORF">PCON_10932</name>
</gene>
<proteinExistence type="predicted"/>
<evidence type="ECO:0000313" key="2">
    <source>
        <dbReference type="EMBL" id="CCX04989.1"/>
    </source>
</evidence>
<feature type="region of interest" description="Disordered" evidence="1">
    <location>
        <begin position="1"/>
        <end position="20"/>
    </location>
</feature>
<dbReference type="Proteomes" id="UP000018144">
    <property type="component" value="Unassembled WGS sequence"/>
</dbReference>
<reference evidence="3 4" key="1">
    <citation type="journal article" date="2013" name="PLoS Genet.">
        <title>The genome and development-dependent transcriptomes of Pyronema confluens: a window into fungal evolution.</title>
        <authorList>
            <person name="Traeger S."/>
            <person name="Altegoer F."/>
            <person name="Freitag M."/>
            <person name="Gabaldon T."/>
            <person name="Kempken F."/>
            <person name="Kumar A."/>
            <person name="Marcet-Houben M."/>
            <person name="Poggeler S."/>
            <person name="Stajich J.E."/>
            <person name="Nowrousian M."/>
        </authorList>
    </citation>
    <scope>NUCLEOTIDE SEQUENCE [LARGE SCALE GENOMIC DNA]</scope>
    <source>
        <strain evidence="4">CBS 100304</strain>
        <strain evidence="3">CBS100304</strain>
        <tissue evidence="3">Vegetative mycelium</tissue>
    </source>
</reference>